<name>A0A644VLC6_9ZZZZ</name>
<protein>
    <submittedName>
        <fullName evidence="1">Uncharacterized protein</fullName>
    </submittedName>
</protein>
<reference evidence="1" key="1">
    <citation type="submission" date="2019-08" db="EMBL/GenBank/DDBJ databases">
        <authorList>
            <person name="Kucharzyk K."/>
            <person name="Murdoch R.W."/>
            <person name="Higgins S."/>
            <person name="Loffler F."/>
        </authorList>
    </citation>
    <scope>NUCLEOTIDE SEQUENCE</scope>
</reference>
<dbReference type="EMBL" id="VSSQ01000328">
    <property type="protein sequence ID" value="MPL91383.1"/>
    <property type="molecule type" value="Genomic_DNA"/>
</dbReference>
<dbReference type="AlphaFoldDB" id="A0A644VLC6"/>
<gene>
    <name evidence="1" type="ORF">SDC9_37451</name>
</gene>
<comment type="caution">
    <text evidence="1">The sequence shown here is derived from an EMBL/GenBank/DDBJ whole genome shotgun (WGS) entry which is preliminary data.</text>
</comment>
<accession>A0A644VLC6</accession>
<proteinExistence type="predicted"/>
<organism evidence="1">
    <name type="scientific">bioreactor metagenome</name>
    <dbReference type="NCBI Taxonomy" id="1076179"/>
    <lineage>
        <taxon>unclassified sequences</taxon>
        <taxon>metagenomes</taxon>
        <taxon>ecological metagenomes</taxon>
    </lineage>
</organism>
<evidence type="ECO:0000313" key="1">
    <source>
        <dbReference type="EMBL" id="MPL91383.1"/>
    </source>
</evidence>
<sequence>MTAKLLTKEQENYLFSLLPESNNRYLAAVLNSIFGLNLTAKQINSYKKSHKKNKSVIPVFRITKKIKGWRRV</sequence>